<evidence type="ECO:0000313" key="7">
    <source>
        <dbReference type="EMBL" id="KAI6660079.1"/>
    </source>
</evidence>
<reference evidence="7 8" key="1">
    <citation type="journal article" date="2023" name="BMC Biol.">
        <title>The compact genome of the sponge Oopsacas minuta (Hexactinellida) is lacking key metazoan core genes.</title>
        <authorList>
            <person name="Santini S."/>
            <person name="Schenkelaars Q."/>
            <person name="Jourda C."/>
            <person name="Duchesne M."/>
            <person name="Belahbib H."/>
            <person name="Rocher C."/>
            <person name="Selva M."/>
            <person name="Riesgo A."/>
            <person name="Vervoort M."/>
            <person name="Leys S.P."/>
            <person name="Kodjabachian L."/>
            <person name="Le Bivic A."/>
            <person name="Borchiellini C."/>
            <person name="Claverie J.M."/>
            <person name="Renard E."/>
        </authorList>
    </citation>
    <scope>NUCLEOTIDE SEQUENCE [LARGE SCALE GENOMIC DNA]</scope>
    <source>
        <strain evidence="7">SPO-2</strain>
    </source>
</reference>
<dbReference type="PROSITE" id="PS01359">
    <property type="entry name" value="ZF_PHD_1"/>
    <property type="match status" value="1"/>
</dbReference>
<evidence type="ECO:0000256" key="2">
    <source>
        <dbReference type="ARBA" id="ARBA00022771"/>
    </source>
</evidence>
<dbReference type="InterPro" id="IPR013083">
    <property type="entry name" value="Znf_RING/FYVE/PHD"/>
</dbReference>
<feature type="compositionally biased region" description="Polar residues" evidence="5">
    <location>
        <begin position="1247"/>
        <end position="1265"/>
    </location>
</feature>
<feature type="region of interest" description="Disordered" evidence="5">
    <location>
        <begin position="735"/>
        <end position="871"/>
    </location>
</feature>
<dbReference type="GO" id="GO:0008270">
    <property type="term" value="F:zinc ion binding"/>
    <property type="evidence" value="ECO:0007669"/>
    <property type="project" value="UniProtKB-KW"/>
</dbReference>
<dbReference type="Gene3D" id="3.30.40.10">
    <property type="entry name" value="Zinc/RING finger domain, C3HC4 (zinc finger)"/>
    <property type="match status" value="1"/>
</dbReference>
<protein>
    <submittedName>
        <fullName evidence="7">Histone-lysine N-methyltransferase 2E</fullName>
    </submittedName>
</protein>
<feature type="compositionally biased region" description="Basic and acidic residues" evidence="5">
    <location>
        <begin position="1148"/>
        <end position="1170"/>
    </location>
</feature>
<feature type="region of interest" description="Disordered" evidence="5">
    <location>
        <begin position="1036"/>
        <end position="1118"/>
    </location>
</feature>
<feature type="compositionally biased region" description="Polar residues" evidence="5">
    <location>
        <begin position="137"/>
        <end position="156"/>
    </location>
</feature>
<dbReference type="Pfam" id="PF00856">
    <property type="entry name" value="SET"/>
    <property type="match status" value="1"/>
</dbReference>
<dbReference type="Gene3D" id="2.170.270.10">
    <property type="entry name" value="SET domain"/>
    <property type="match status" value="1"/>
</dbReference>
<feature type="compositionally biased region" description="Basic and acidic residues" evidence="5">
    <location>
        <begin position="1180"/>
        <end position="1195"/>
    </location>
</feature>
<dbReference type="EMBL" id="JAKMXF010000044">
    <property type="protein sequence ID" value="KAI6660079.1"/>
    <property type="molecule type" value="Genomic_DNA"/>
</dbReference>
<dbReference type="InterPro" id="IPR001214">
    <property type="entry name" value="SET_dom"/>
</dbReference>
<proteinExistence type="predicted"/>
<feature type="region of interest" description="Disordered" evidence="5">
    <location>
        <begin position="432"/>
        <end position="471"/>
    </location>
</feature>
<keyword evidence="4" id="KW-0156">Chromatin regulator</keyword>
<dbReference type="PANTHER" id="PTHR46462">
    <property type="entry name" value="UPSET, ISOFORM A"/>
    <property type="match status" value="1"/>
</dbReference>
<feature type="domain" description="SET" evidence="6">
    <location>
        <begin position="249"/>
        <end position="376"/>
    </location>
</feature>
<evidence type="ECO:0000256" key="1">
    <source>
        <dbReference type="ARBA" id="ARBA00022723"/>
    </source>
</evidence>
<keyword evidence="3" id="KW-0862">Zinc</keyword>
<feature type="region of interest" description="Disordered" evidence="5">
    <location>
        <begin position="503"/>
        <end position="528"/>
    </location>
</feature>
<evidence type="ECO:0000256" key="3">
    <source>
        <dbReference type="ARBA" id="ARBA00022833"/>
    </source>
</evidence>
<dbReference type="CDD" id="cd15550">
    <property type="entry name" value="PHD_MLL5"/>
    <property type="match status" value="1"/>
</dbReference>
<keyword evidence="2" id="KW-0863">Zinc-finger</keyword>
<dbReference type="InterPro" id="IPR019786">
    <property type="entry name" value="Zinc_finger_PHD-type_CS"/>
</dbReference>
<feature type="region of interest" description="Disordered" evidence="5">
    <location>
        <begin position="1148"/>
        <end position="1275"/>
    </location>
</feature>
<evidence type="ECO:0000313" key="8">
    <source>
        <dbReference type="Proteomes" id="UP001165289"/>
    </source>
</evidence>
<dbReference type="InterPro" id="IPR011011">
    <property type="entry name" value="Znf_FYVE_PHD"/>
</dbReference>
<feature type="region of interest" description="Disordered" evidence="5">
    <location>
        <begin position="671"/>
        <end position="694"/>
    </location>
</feature>
<dbReference type="GO" id="GO:0006355">
    <property type="term" value="P:regulation of DNA-templated transcription"/>
    <property type="evidence" value="ECO:0007669"/>
    <property type="project" value="TreeGrafter"/>
</dbReference>
<dbReference type="InterPro" id="IPR046341">
    <property type="entry name" value="SET_dom_sf"/>
</dbReference>
<keyword evidence="1" id="KW-0479">Metal-binding</keyword>
<dbReference type="GO" id="GO:0034967">
    <property type="term" value="C:Set3 complex"/>
    <property type="evidence" value="ECO:0007669"/>
    <property type="project" value="TreeGrafter"/>
</dbReference>
<dbReference type="Pfam" id="PF20826">
    <property type="entry name" value="PHD_5"/>
    <property type="match status" value="1"/>
</dbReference>
<feature type="compositionally biased region" description="Low complexity" evidence="5">
    <location>
        <begin position="808"/>
        <end position="828"/>
    </location>
</feature>
<feature type="compositionally biased region" description="Basic and acidic residues" evidence="5">
    <location>
        <begin position="751"/>
        <end position="770"/>
    </location>
</feature>
<dbReference type="SMART" id="SM00317">
    <property type="entry name" value="SET"/>
    <property type="match status" value="1"/>
</dbReference>
<dbReference type="GO" id="GO:0006325">
    <property type="term" value="P:chromatin organization"/>
    <property type="evidence" value="ECO:0007669"/>
    <property type="project" value="UniProtKB-KW"/>
</dbReference>
<feature type="compositionally biased region" description="Polar residues" evidence="5">
    <location>
        <begin position="105"/>
        <end position="120"/>
    </location>
</feature>
<feature type="region of interest" description="Disordered" evidence="5">
    <location>
        <begin position="974"/>
        <end position="1017"/>
    </location>
</feature>
<dbReference type="GO" id="GO:0070210">
    <property type="term" value="C:Rpd3L-Expanded complex"/>
    <property type="evidence" value="ECO:0007669"/>
    <property type="project" value="TreeGrafter"/>
</dbReference>
<accession>A0AAV7KIS7</accession>
<evidence type="ECO:0000256" key="4">
    <source>
        <dbReference type="ARBA" id="ARBA00022853"/>
    </source>
</evidence>
<feature type="compositionally biased region" description="Low complexity" evidence="5">
    <location>
        <begin position="790"/>
        <end position="800"/>
    </location>
</feature>
<feature type="region of interest" description="Disordered" evidence="5">
    <location>
        <begin position="105"/>
        <end position="156"/>
    </location>
</feature>
<dbReference type="SUPFAM" id="SSF82199">
    <property type="entry name" value="SET domain"/>
    <property type="match status" value="1"/>
</dbReference>
<sequence>MSESTEQDNDVEEGITRCICGFTHDDGYMIWCDGCSVWQHLACMELDQSKLPDKYYCETCDPRQVNADRAKRIQKRFSESDVSGEDTNISSHHSRLVRNIPGLATTNKVDSSTPTTSTHSLIFPTKHSKKHKRTNEKYQSSSHFPRSPTPHFSSPSIRHKYVKPIFPIRGSHDTTESDPQDSEISILSEEVNSFFHSRAKLYSNSEPRETQILSDSVKIYLNRAIGSVDRDSKTVYTSGEGRVIPSPIRPVGINLILVERKRKGIITSASVLSHQLIVELKGNVLDGDTLSQNEGITPSTLNRETVTPFIFVYRGLNKHSVVYIDSRLHGNKARYVRRSCEPNSILRHYILDSHLKFGIFAERDITKEQEVTIPHDSHIQSCLFLVECGCSFRASACPAKSHNLKFKKKRALIGGMEEKTFPDTTIKSETVCPHSEEDLESPMPFFPSKKRKRHRIESDTAPNLPHSTATTPVDFGVVGSLATKKSREDRKLEGVLKLIEKMEARKSSSQEDSALYSPGIGSVSKQRRSSEKVIGNEYALEECSSYRDRPLENKKPDPKKLNLTFSSPSELPEPPSVFENTPLKKLLIQQWGEEVRVMERQKKREVLLADLSPDCNFPLTFPPHPFSDEGEYSFSRWGYTLSPDTSLYKFRGAPKRHALVADTELEKGEDNLEESCCLEPVSSERDEESESERIKKLPIKKQLAYIFNKKERAREREALLLLEVERIQALSEEIAKESQMDMTSDISQDSEDTKQDLSDIEPDNSKESPPRVHSTTSDQMLSLPEPEYMSPLPVQYSPSPQSSPNPVSPLSIASSSQDSASVPSSPKIPHTPSPDPPPPEEVDASSDQITDPIIHPPTELSRADSSFSQVSSTLDSPQFLSVLKPLVSDYISPSLSPTVIQTEEAPVSSNKESLYSNLPIVTQDISPAEEPSHITLINSPVQYINDHSSNPKVSLERAKASSLDSVIGSDYKFSKSRLTPDPTHRRSLTSHTSPRFIDPKQQLHYTPIESQPNKRRYVNRDTLDPILSRMDLSVQFGSPSKETDTPITPVESVTPLSDAGSNLSASGKKVLSMKEYFKRKEQSRASSSSSQTHLHLSPGHTPPPPRRERSRSNSSVNISEPSFWTECRRGKEKRPDWDREKDRYHYTRDNKSHTRHYSKESAYRSKDRSREKHKSKHRDRYRDRYDDLSSHYSSRDHRRRASSGVFDDSRSRHSSFKSTEIPRLPCPSLAEIEPVSPDNSGEEGNIPSPTNYPSDRRFSTTTSIPLPNETIPPDDSRLLTLKFFLRQTNEQGNT</sequence>
<dbReference type="PANTHER" id="PTHR46462:SF3">
    <property type="entry name" value="UPSET, ISOFORM A"/>
    <property type="match status" value="1"/>
</dbReference>
<dbReference type="InterPro" id="IPR001965">
    <property type="entry name" value="Znf_PHD"/>
</dbReference>
<evidence type="ECO:0000256" key="5">
    <source>
        <dbReference type="SAM" id="MobiDB-lite"/>
    </source>
</evidence>
<dbReference type="Proteomes" id="UP001165289">
    <property type="component" value="Unassembled WGS sequence"/>
</dbReference>
<gene>
    <name evidence="7" type="ORF">LOD99_14420</name>
</gene>
<dbReference type="SUPFAM" id="SSF57903">
    <property type="entry name" value="FYVE/PHD zinc finger"/>
    <property type="match status" value="1"/>
</dbReference>
<dbReference type="SMART" id="SM00249">
    <property type="entry name" value="PHD"/>
    <property type="match status" value="1"/>
</dbReference>
<name>A0AAV7KIS7_9METZ</name>
<keyword evidence="8" id="KW-1185">Reference proteome</keyword>
<evidence type="ECO:0000259" key="6">
    <source>
        <dbReference type="PROSITE" id="PS50280"/>
    </source>
</evidence>
<comment type="caution">
    <text evidence="7">The sequence shown here is derived from an EMBL/GenBank/DDBJ whole genome shotgun (WGS) entry which is preliminary data.</text>
</comment>
<dbReference type="PROSITE" id="PS50280">
    <property type="entry name" value="SET"/>
    <property type="match status" value="1"/>
</dbReference>
<organism evidence="7 8">
    <name type="scientific">Oopsacas minuta</name>
    <dbReference type="NCBI Taxonomy" id="111878"/>
    <lineage>
        <taxon>Eukaryota</taxon>
        <taxon>Metazoa</taxon>
        <taxon>Porifera</taxon>
        <taxon>Hexactinellida</taxon>
        <taxon>Hexasterophora</taxon>
        <taxon>Lyssacinosida</taxon>
        <taxon>Leucopsacidae</taxon>
        <taxon>Oopsacas</taxon>
    </lineage>
</organism>